<gene>
    <name evidence="7" type="ORF">DKX38_029273</name>
</gene>
<accession>A0A5N5J3M3</accession>
<comment type="similarity">
    <text evidence="2 5">Belongs to the gamma-glutamylcyclotransferase family.</text>
</comment>
<dbReference type="GO" id="GO:0005829">
    <property type="term" value="C:cytosol"/>
    <property type="evidence" value="ECO:0007669"/>
    <property type="project" value="TreeGrafter"/>
</dbReference>
<dbReference type="InterPro" id="IPR039126">
    <property type="entry name" value="GGACT"/>
</dbReference>
<keyword evidence="8" id="KW-1185">Reference proteome</keyword>
<evidence type="ECO:0000256" key="5">
    <source>
        <dbReference type="RuleBase" id="RU367036"/>
    </source>
</evidence>
<dbReference type="Proteomes" id="UP000326939">
    <property type="component" value="Chromosome 19"/>
</dbReference>
<dbReference type="InterPro" id="IPR013024">
    <property type="entry name" value="GGCT-like"/>
</dbReference>
<evidence type="ECO:0000256" key="2">
    <source>
        <dbReference type="ARBA" id="ARBA00008861"/>
    </source>
</evidence>
<feature type="domain" description="Gamma-glutamylcyclotransferase AIG2-like" evidence="6">
    <location>
        <begin position="19"/>
        <end position="130"/>
    </location>
</feature>
<evidence type="ECO:0000256" key="4">
    <source>
        <dbReference type="PIRSR" id="PIRSR639126-1"/>
    </source>
</evidence>
<reference evidence="8" key="1">
    <citation type="journal article" date="2019" name="Gigascience">
        <title>De novo genome assembly of the endangered Acer yangbiense, a plant species with extremely small populations endemic to Yunnan Province, China.</title>
        <authorList>
            <person name="Yang J."/>
            <person name="Wariss H.M."/>
            <person name="Tao L."/>
            <person name="Zhang R."/>
            <person name="Yun Q."/>
            <person name="Hollingsworth P."/>
            <person name="Dao Z."/>
            <person name="Luo G."/>
            <person name="Guo H."/>
            <person name="Ma Y."/>
            <person name="Sun W."/>
        </authorList>
    </citation>
    <scope>NUCLEOTIDE SEQUENCE [LARGE SCALE GENOMIC DNA]</scope>
    <source>
        <strain evidence="8">cv. br00</strain>
    </source>
</reference>
<dbReference type="InterPro" id="IPR036568">
    <property type="entry name" value="GGCT-like_sf"/>
</dbReference>
<dbReference type="SUPFAM" id="SSF110857">
    <property type="entry name" value="Gamma-glutamyl cyclotransferase-like"/>
    <property type="match status" value="1"/>
</dbReference>
<dbReference type="FunFam" id="3.10.490.10:FF:000009">
    <property type="entry name" value="Putative gamma-glutamylcyclotransferase"/>
    <property type="match status" value="1"/>
</dbReference>
<evidence type="ECO:0000313" key="7">
    <source>
        <dbReference type="EMBL" id="KAB5512245.1"/>
    </source>
</evidence>
<dbReference type="EMBL" id="VDCV01000019">
    <property type="protein sequence ID" value="KAB5512245.1"/>
    <property type="molecule type" value="Genomic_DNA"/>
</dbReference>
<comment type="caution">
    <text evidence="7">The sequence shown here is derived from an EMBL/GenBank/DDBJ whole genome shotgun (WGS) entry which is preliminary data.</text>
</comment>
<dbReference type="Gene3D" id="3.10.490.10">
    <property type="entry name" value="Gamma-glutamyl cyclotransferase-like"/>
    <property type="match status" value="1"/>
</dbReference>
<keyword evidence="3" id="KW-0012">Acyltransferase</keyword>
<evidence type="ECO:0000256" key="3">
    <source>
        <dbReference type="ARBA" id="ARBA00023315"/>
    </source>
</evidence>
<dbReference type="AlphaFoldDB" id="A0A5N5J3M3"/>
<keyword evidence="3" id="KW-0808">Transferase</keyword>
<dbReference type="GO" id="GO:0016746">
    <property type="term" value="F:acyltransferase activity"/>
    <property type="evidence" value="ECO:0007669"/>
    <property type="project" value="UniProtKB-KW"/>
</dbReference>
<name>A0A5N5J3M3_9ROSI</name>
<dbReference type="InterPro" id="IPR009288">
    <property type="entry name" value="AIG2-like_dom"/>
</dbReference>
<dbReference type="Pfam" id="PF06094">
    <property type="entry name" value="GGACT"/>
    <property type="match status" value="1"/>
</dbReference>
<comment type="function">
    <text evidence="1">Putative gamma-glutamylcyclotransferase.</text>
</comment>
<dbReference type="CDD" id="cd06661">
    <property type="entry name" value="GGCT_like"/>
    <property type="match status" value="1"/>
</dbReference>
<dbReference type="PANTHER" id="PTHR12510:SF4">
    <property type="entry name" value="GAMMA-GLUTAMYLAMINECYCLOTRANSFERASE"/>
    <property type="match status" value="1"/>
</dbReference>
<organism evidence="7 8">
    <name type="scientific">Salix brachista</name>
    <dbReference type="NCBI Taxonomy" id="2182728"/>
    <lineage>
        <taxon>Eukaryota</taxon>
        <taxon>Viridiplantae</taxon>
        <taxon>Streptophyta</taxon>
        <taxon>Embryophyta</taxon>
        <taxon>Tracheophyta</taxon>
        <taxon>Spermatophyta</taxon>
        <taxon>Magnoliopsida</taxon>
        <taxon>eudicotyledons</taxon>
        <taxon>Gunneridae</taxon>
        <taxon>Pentapetalae</taxon>
        <taxon>rosids</taxon>
        <taxon>fabids</taxon>
        <taxon>Malpighiales</taxon>
        <taxon>Salicaceae</taxon>
        <taxon>Saliceae</taxon>
        <taxon>Salix</taxon>
    </lineage>
</organism>
<evidence type="ECO:0000256" key="1">
    <source>
        <dbReference type="ARBA" id="ARBA00002782"/>
    </source>
</evidence>
<evidence type="ECO:0000313" key="8">
    <source>
        <dbReference type="Proteomes" id="UP000326939"/>
    </source>
</evidence>
<feature type="active site" description="Proton acceptor" evidence="4">
    <location>
        <position position="99"/>
    </location>
</feature>
<protein>
    <recommendedName>
        <fullName evidence="5">Gamma-glutamylcyclotransferase family protein</fullName>
    </recommendedName>
</protein>
<evidence type="ECO:0000259" key="6">
    <source>
        <dbReference type="Pfam" id="PF06094"/>
    </source>
</evidence>
<sequence>MGIEVEINCNRTSKTTTLIFTYGTLKRGFSNHVLMQDLIKSGDAVLYGVYRTVEHYPLVCGPYRVPFLLNLPDATGSHRVTGELYAVSAQGLSRLDELEGTSRGHYERLPIKVEPINGGDAAFGVEAYYGHRSYATEMWKRSGKRGYGVYGEKEAKGYVKRKDRPQNLNFLEQINVFVSSCSDN</sequence>
<dbReference type="GO" id="GO:0061929">
    <property type="term" value="F:gamma-glutamylaminecyclotransferase activity"/>
    <property type="evidence" value="ECO:0007669"/>
    <property type="project" value="InterPro"/>
</dbReference>
<dbReference type="PANTHER" id="PTHR12510">
    <property type="entry name" value="TROPONIN C-AKIN-1 PROTEIN"/>
    <property type="match status" value="1"/>
</dbReference>
<proteinExistence type="inferred from homology"/>